<dbReference type="EMBL" id="JAKROA010000004">
    <property type="protein sequence ID" value="KAL5107517.1"/>
    <property type="molecule type" value="Genomic_DNA"/>
</dbReference>
<keyword evidence="1 4" id="KW-0479">Metal-binding</keyword>
<evidence type="ECO:0000256" key="4">
    <source>
        <dbReference type="PROSITE-ProRule" id="PRU00723"/>
    </source>
</evidence>
<evidence type="ECO:0000256" key="2">
    <source>
        <dbReference type="ARBA" id="ARBA00022771"/>
    </source>
</evidence>
<sequence>MFGYSARLKQHQDQQYPTILLGRPILGGGYEDQNSSLINSDIHSRERSTQPWEEVLQVCDRNPNKDQEQDHLAEMGSPILGGAFEGSEGLAASQTSQINDAYLPSLKKVNSSALNHSQLPCTFSVLNIPEDLFPMRTHPTHSNPTNWNRDVIQHPNGTAAFVDVALRNIRYKTELCKHYKKRGYCSMGIYCHFAHGIGPTLQQLRWRQRHLQHEGAQHLDDACFAVL</sequence>
<dbReference type="SMART" id="SM00356">
    <property type="entry name" value="ZnF_C3H1"/>
    <property type="match status" value="1"/>
</dbReference>
<dbReference type="Proteomes" id="UP001651158">
    <property type="component" value="Unassembled WGS sequence"/>
</dbReference>
<dbReference type="SUPFAM" id="SSF90229">
    <property type="entry name" value="CCCH zinc finger"/>
    <property type="match status" value="1"/>
</dbReference>
<feature type="domain" description="C3H1-type" evidence="5">
    <location>
        <begin position="170"/>
        <end position="198"/>
    </location>
</feature>
<evidence type="ECO:0000313" key="7">
    <source>
        <dbReference type="Proteomes" id="UP001651158"/>
    </source>
</evidence>
<dbReference type="Pfam" id="PF00642">
    <property type="entry name" value="zf-CCCH"/>
    <property type="match status" value="1"/>
</dbReference>
<proteinExistence type="predicted"/>
<keyword evidence="2 4" id="KW-0863">Zinc-finger</keyword>
<keyword evidence="7" id="KW-1185">Reference proteome</keyword>
<dbReference type="InterPro" id="IPR000571">
    <property type="entry name" value="Znf_CCCH"/>
</dbReference>
<evidence type="ECO:0000256" key="3">
    <source>
        <dbReference type="ARBA" id="ARBA00022833"/>
    </source>
</evidence>
<keyword evidence="3 4" id="KW-0862">Zinc</keyword>
<evidence type="ECO:0000313" key="6">
    <source>
        <dbReference type="EMBL" id="KAL5107517.1"/>
    </source>
</evidence>
<protein>
    <recommendedName>
        <fullName evidence="5">C3H1-type domain-containing protein</fullName>
    </recommendedName>
</protein>
<evidence type="ECO:0000259" key="5">
    <source>
        <dbReference type="PROSITE" id="PS50103"/>
    </source>
</evidence>
<gene>
    <name evidence="6" type="ORF">TcWFU_003059</name>
</gene>
<accession>A0ABR4QD03</accession>
<reference evidence="6 7" key="1">
    <citation type="journal article" date="2022" name="Front. Cell. Infect. Microbiol.">
        <title>The Genomes of Two Strains of Taenia crassiceps the Animal Model for the Study of Human Cysticercosis.</title>
        <authorList>
            <person name="Bobes R.J."/>
            <person name="Estrada K."/>
            <person name="Rios-Valencia D.G."/>
            <person name="Calderon-Gallegos A."/>
            <person name="de la Torre P."/>
            <person name="Carrero J.C."/>
            <person name="Sanchez-Flores A."/>
            <person name="Laclette J.P."/>
        </authorList>
    </citation>
    <scope>NUCLEOTIDE SEQUENCE [LARGE SCALE GENOMIC DNA]</scope>
    <source>
        <strain evidence="6">WFUcys</strain>
    </source>
</reference>
<evidence type="ECO:0000256" key="1">
    <source>
        <dbReference type="ARBA" id="ARBA00022723"/>
    </source>
</evidence>
<dbReference type="PROSITE" id="PS50103">
    <property type="entry name" value="ZF_C3H1"/>
    <property type="match status" value="1"/>
</dbReference>
<dbReference type="Gene3D" id="4.10.1000.10">
    <property type="entry name" value="Zinc finger, CCCH-type"/>
    <property type="match status" value="1"/>
</dbReference>
<organism evidence="6 7">
    <name type="scientific">Taenia crassiceps</name>
    <dbReference type="NCBI Taxonomy" id="6207"/>
    <lineage>
        <taxon>Eukaryota</taxon>
        <taxon>Metazoa</taxon>
        <taxon>Spiralia</taxon>
        <taxon>Lophotrochozoa</taxon>
        <taxon>Platyhelminthes</taxon>
        <taxon>Cestoda</taxon>
        <taxon>Eucestoda</taxon>
        <taxon>Cyclophyllidea</taxon>
        <taxon>Taeniidae</taxon>
        <taxon>Taenia</taxon>
    </lineage>
</organism>
<name>A0ABR4QD03_9CEST</name>
<feature type="zinc finger region" description="C3H1-type" evidence="4">
    <location>
        <begin position="170"/>
        <end position="198"/>
    </location>
</feature>
<comment type="caution">
    <text evidence="6">The sequence shown here is derived from an EMBL/GenBank/DDBJ whole genome shotgun (WGS) entry which is preliminary data.</text>
</comment>
<dbReference type="InterPro" id="IPR036855">
    <property type="entry name" value="Znf_CCCH_sf"/>
</dbReference>